<dbReference type="PANTHER" id="PTHR43308">
    <property type="entry name" value="OUTER MEMBRANE PROTEIN ALPHA-RELATED"/>
    <property type="match status" value="1"/>
</dbReference>
<evidence type="ECO:0000256" key="3">
    <source>
        <dbReference type="SAM" id="SignalP"/>
    </source>
</evidence>
<feature type="domain" description="SLH" evidence="4">
    <location>
        <begin position="474"/>
        <end position="530"/>
    </location>
</feature>
<dbReference type="Pfam" id="PF00395">
    <property type="entry name" value="SLH"/>
    <property type="match status" value="3"/>
</dbReference>
<feature type="signal peptide" evidence="3">
    <location>
        <begin position="1"/>
        <end position="23"/>
    </location>
</feature>
<feature type="domain" description="SLH" evidence="4">
    <location>
        <begin position="413"/>
        <end position="473"/>
    </location>
</feature>
<evidence type="ECO:0000313" key="6">
    <source>
        <dbReference type="Proteomes" id="UP000824165"/>
    </source>
</evidence>
<evidence type="ECO:0000256" key="1">
    <source>
        <dbReference type="ARBA" id="ARBA00022737"/>
    </source>
</evidence>
<dbReference type="PROSITE" id="PS51272">
    <property type="entry name" value="SLH"/>
    <property type="match status" value="3"/>
</dbReference>
<dbReference type="Proteomes" id="UP000824165">
    <property type="component" value="Unassembled WGS sequence"/>
</dbReference>
<gene>
    <name evidence="5" type="ORF">IAA60_01335</name>
</gene>
<accession>A0A9D1KPD3</accession>
<organism evidence="5 6">
    <name type="scientific">Candidatus Ornithomonoglobus intestinigallinarum</name>
    <dbReference type="NCBI Taxonomy" id="2840894"/>
    <lineage>
        <taxon>Bacteria</taxon>
        <taxon>Bacillati</taxon>
        <taxon>Bacillota</taxon>
        <taxon>Clostridia</taxon>
        <taxon>Candidatus Ornithomonoglobus</taxon>
    </lineage>
</organism>
<dbReference type="InterPro" id="IPR001119">
    <property type="entry name" value="SLH_dom"/>
</dbReference>
<dbReference type="InterPro" id="IPR051465">
    <property type="entry name" value="Cell_Envelope_Struct_Comp"/>
</dbReference>
<dbReference type="AlphaFoldDB" id="A0A9D1KPD3"/>
<dbReference type="EMBL" id="DVLU01000010">
    <property type="protein sequence ID" value="HIT84525.1"/>
    <property type="molecule type" value="Genomic_DNA"/>
</dbReference>
<evidence type="ECO:0000256" key="2">
    <source>
        <dbReference type="SAM" id="MobiDB-lite"/>
    </source>
</evidence>
<evidence type="ECO:0000259" key="4">
    <source>
        <dbReference type="PROSITE" id="PS51272"/>
    </source>
</evidence>
<proteinExistence type="predicted"/>
<feature type="region of interest" description="Disordered" evidence="2">
    <location>
        <begin position="312"/>
        <end position="348"/>
    </location>
</feature>
<feature type="compositionally biased region" description="Gly residues" evidence="2">
    <location>
        <begin position="314"/>
        <end position="335"/>
    </location>
</feature>
<reference evidence="5" key="1">
    <citation type="submission" date="2020-10" db="EMBL/GenBank/DDBJ databases">
        <authorList>
            <person name="Gilroy R."/>
        </authorList>
    </citation>
    <scope>NUCLEOTIDE SEQUENCE</scope>
    <source>
        <strain evidence="5">CHK181-108</strain>
    </source>
</reference>
<sequence>MKFGKITAALMIAAAVPAVSASAEITGVEYTPSIGTVTVNGTAGAGSEAFINVLLGSEGAFGDRLVYQEVAEADGENGYSISFNIEPSLITGDSDRLISITENVGGDGSEYKLAFSDKSVLDGLKTAENKEQYISENRYALGLYLNGIDEAPDLNGIFNMMTDSDYEKSCDELQKTLQEYMLYGYITEGAVSDLFAYGETLGLDDMDSMNEVFTDDIFKETNRRDATARMKGKSFDSREEFEKHLNEACVLAVVKSPDGYGNVKKVLDAFEDEIGIDASKGTQKVYTGLQNRDFENYAELKDAYNKLVSSTGNTGSGGSGGGSGGSGGSGGGGGMPAYNPEGNKNPDPVTEIHGESFMDMEGYDWASEAVDDLRAKGIVQGKADGKFCPQDTVTRSEFVKMAVGAFAIGEIEAEVPFDDIDAGRWDYKYICSAYAAGMITGISDTYFGCDEPVTRQDMAVMIDRITKSGGGELAARFEDDRLITEYAYEAVYDLKYNGIVNGDDANLFNPYSNATRAEAAVMIYRAMQSL</sequence>
<comment type="caution">
    <text evidence="5">The sequence shown here is derived from an EMBL/GenBank/DDBJ whole genome shotgun (WGS) entry which is preliminary data.</text>
</comment>
<feature type="domain" description="SLH" evidence="4">
    <location>
        <begin position="353"/>
        <end position="412"/>
    </location>
</feature>
<name>A0A9D1KPD3_9FIRM</name>
<feature type="chain" id="PRO_5038887430" evidence="3">
    <location>
        <begin position="24"/>
        <end position="530"/>
    </location>
</feature>
<reference evidence="5" key="2">
    <citation type="journal article" date="2021" name="PeerJ">
        <title>Extensive microbial diversity within the chicken gut microbiome revealed by metagenomics and culture.</title>
        <authorList>
            <person name="Gilroy R."/>
            <person name="Ravi A."/>
            <person name="Getino M."/>
            <person name="Pursley I."/>
            <person name="Horton D.L."/>
            <person name="Alikhan N.F."/>
            <person name="Baker D."/>
            <person name="Gharbi K."/>
            <person name="Hall N."/>
            <person name="Watson M."/>
            <person name="Adriaenssens E.M."/>
            <person name="Foster-Nyarko E."/>
            <person name="Jarju S."/>
            <person name="Secka A."/>
            <person name="Antonio M."/>
            <person name="Oren A."/>
            <person name="Chaudhuri R.R."/>
            <person name="La Ragione R."/>
            <person name="Hildebrand F."/>
            <person name="Pallen M.J."/>
        </authorList>
    </citation>
    <scope>NUCLEOTIDE SEQUENCE</scope>
    <source>
        <strain evidence="5">CHK181-108</strain>
    </source>
</reference>
<protein>
    <submittedName>
        <fullName evidence="5">S-layer homology domain-containing protein</fullName>
    </submittedName>
</protein>
<dbReference type="PANTHER" id="PTHR43308:SF5">
    <property type="entry name" value="S-LAYER PROTEIN _ PEPTIDOGLYCAN ENDO-BETA-N-ACETYLGLUCOSAMINIDASE"/>
    <property type="match status" value="1"/>
</dbReference>
<keyword evidence="1" id="KW-0677">Repeat</keyword>
<keyword evidence="3" id="KW-0732">Signal</keyword>
<evidence type="ECO:0000313" key="5">
    <source>
        <dbReference type="EMBL" id="HIT84525.1"/>
    </source>
</evidence>